<dbReference type="EMBL" id="BAABJR010000009">
    <property type="protein sequence ID" value="GAA5210777.1"/>
    <property type="molecule type" value="Genomic_DNA"/>
</dbReference>
<gene>
    <name evidence="1" type="ORF">GCM10023323_39770</name>
</gene>
<evidence type="ECO:0000313" key="2">
    <source>
        <dbReference type="Proteomes" id="UP001499878"/>
    </source>
</evidence>
<sequence>MVRIPYSIGGVLGFIVQPKVTVRWLVCLTVDLGRAQRCLSVRAEVGVGAEGALQLARRTRASAEDEPSSVV</sequence>
<accession>A0ABP9T508</accession>
<keyword evidence="2" id="KW-1185">Reference proteome</keyword>
<protein>
    <submittedName>
        <fullName evidence="1">Uncharacterized protein</fullName>
    </submittedName>
</protein>
<proteinExistence type="predicted"/>
<name>A0ABP9T508_9ACTN</name>
<comment type="caution">
    <text evidence="1">The sequence shown here is derived from an EMBL/GenBank/DDBJ whole genome shotgun (WGS) entry which is preliminary data.</text>
</comment>
<dbReference type="Proteomes" id="UP001499878">
    <property type="component" value="Unassembled WGS sequence"/>
</dbReference>
<evidence type="ECO:0000313" key="1">
    <source>
        <dbReference type="EMBL" id="GAA5210777.1"/>
    </source>
</evidence>
<reference evidence="2" key="1">
    <citation type="journal article" date="2019" name="Int. J. Syst. Evol. Microbiol.">
        <title>The Global Catalogue of Microorganisms (GCM) 10K type strain sequencing project: providing services to taxonomists for standard genome sequencing and annotation.</title>
        <authorList>
            <consortium name="The Broad Institute Genomics Platform"/>
            <consortium name="The Broad Institute Genome Sequencing Center for Infectious Disease"/>
            <person name="Wu L."/>
            <person name="Ma J."/>
        </authorList>
    </citation>
    <scope>NUCLEOTIDE SEQUENCE [LARGE SCALE GENOMIC DNA]</scope>
    <source>
        <strain evidence="2">JCM 18306</strain>
    </source>
</reference>
<organism evidence="1 2">
    <name type="scientific">Streptomyces thinghirensis</name>
    <dbReference type="NCBI Taxonomy" id="551547"/>
    <lineage>
        <taxon>Bacteria</taxon>
        <taxon>Bacillati</taxon>
        <taxon>Actinomycetota</taxon>
        <taxon>Actinomycetes</taxon>
        <taxon>Kitasatosporales</taxon>
        <taxon>Streptomycetaceae</taxon>
        <taxon>Streptomyces</taxon>
    </lineage>
</organism>